<name>A0AAW0NRU8_9GOBI</name>
<dbReference type="AlphaFoldDB" id="A0AAW0NRU8"/>
<evidence type="ECO:0000313" key="2">
    <source>
        <dbReference type="Proteomes" id="UP001460270"/>
    </source>
</evidence>
<sequence>MELLLKNLSSERSVRSSVCWDQRRRQQTDQNVLCERYWTWTRTRTVLCERHWTRTRASSVRHWTRTRQSSEETVLQPA</sequence>
<gene>
    <name evidence="1" type="ORF">WMY93_015674</name>
</gene>
<keyword evidence="2" id="KW-1185">Reference proteome</keyword>
<reference evidence="2" key="1">
    <citation type="submission" date="2024-04" db="EMBL/GenBank/DDBJ databases">
        <title>Salinicola lusitanus LLJ914,a marine bacterium isolated from the Okinawa Trough.</title>
        <authorList>
            <person name="Li J."/>
        </authorList>
    </citation>
    <scope>NUCLEOTIDE SEQUENCE [LARGE SCALE GENOMIC DNA]</scope>
</reference>
<dbReference type="EMBL" id="JBBPFD010000011">
    <property type="protein sequence ID" value="KAK7907062.1"/>
    <property type="molecule type" value="Genomic_DNA"/>
</dbReference>
<comment type="caution">
    <text evidence="1">The sequence shown here is derived from an EMBL/GenBank/DDBJ whole genome shotgun (WGS) entry which is preliminary data.</text>
</comment>
<accession>A0AAW0NRU8</accession>
<evidence type="ECO:0000313" key="1">
    <source>
        <dbReference type="EMBL" id="KAK7907062.1"/>
    </source>
</evidence>
<protein>
    <submittedName>
        <fullName evidence="1">Uncharacterized protein</fullName>
    </submittedName>
</protein>
<proteinExistence type="predicted"/>
<dbReference type="Proteomes" id="UP001460270">
    <property type="component" value="Unassembled WGS sequence"/>
</dbReference>
<organism evidence="1 2">
    <name type="scientific">Mugilogobius chulae</name>
    <name type="common">yellowstripe goby</name>
    <dbReference type="NCBI Taxonomy" id="88201"/>
    <lineage>
        <taxon>Eukaryota</taxon>
        <taxon>Metazoa</taxon>
        <taxon>Chordata</taxon>
        <taxon>Craniata</taxon>
        <taxon>Vertebrata</taxon>
        <taxon>Euteleostomi</taxon>
        <taxon>Actinopterygii</taxon>
        <taxon>Neopterygii</taxon>
        <taxon>Teleostei</taxon>
        <taxon>Neoteleostei</taxon>
        <taxon>Acanthomorphata</taxon>
        <taxon>Gobiaria</taxon>
        <taxon>Gobiiformes</taxon>
        <taxon>Gobioidei</taxon>
        <taxon>Gobiidae</taxon>
        <taxon>Gobionellinae</taxon>
        <taxon>Mugilogobius</taxon>
    </lineage>
</organism>